<keyword evidence="3" id="KW-1185">Reference proteome</keyword>
<name>A0A922HW60_DERFA</name>
<dbReference type="AlphaFoldDB" id="A0A922HW60"/>
<keyword evidence="1" id="KW-0472">Membrane</keyword>
<comment type="caution">
    <text evidence="2">The sequence shown here is derived from an EMBL/GenBank/DDBJ whole genome shotgun (WGS) entry which is preliminary data.</text>
</comment>
<feature type="transmembrane region" description="Helical" evidence="1">
    <location>
        <begin position="67"/>
        <end position="85"/>
    </location>
</feature>
<reference evidence="2" key="2">
    <citation type="journal article" date="2022" name="Res Sq">
        <title>Comparative Genomics Reveals Insights into the Divergent Evolution of Astigmatic Mites and Household Pest Adaptations.</title>
        <authorList>
            <person name="Xiong Q."/>
            <person name="Wan A.T.-Y."/>
            <person name="Liu X.-Y."/>
            <person name="Fung C.S.-H."/>
            <person name="Xiao X."/>
            <person name="Malainual N."/>
            <person name="Hou J."/>
            <person name="Wang L."/>
            <person name="Wang M."/>
            <person name="Yang K."/>
            <person name="Cui Y."/>
            <person name="Leung E."/>
            <person name="Nong W."/>
            <person name="Shin S.-K."/>
            <person name="Au S."/>
            <person name="Jeong K.Y."/>
            <person name="Chew F.T."/>
            <person name="Hui J."/>
            <person name="Leung T.F."/>
            <person name="Tungtrongchitr A."/>
            <person name="Zhong N."/>
            <person name="Liu Z."/>
            <person name="Tsui S."/>
        </authorList>
    </citation>
    <scope>NUCLEOTIDE SEQUENCE</scope>
    <source>
        <strain evidence="2">Derf</strain>
        <tissue evidence="2">Whole organism</tissue>
    </source>
</reference>
<evidence type="ECO:0000256" key="1">
    <source>
        <dbReference type="SAM" id="Phobius"/>
    </source>
</evidence>
<keyword evidence="1" id="KW-1133">Transmembrane helix</keyword>
<organism evidence="2 3">
    <name type="scientific">Dermatophagoides farinae</name>
    <name type="common">American house dust mite</name>
    <dbReference type="NCBI Taxonomy" id="6954"/>
    <lineage>
        <taxon>Eukaryota</taxon>
        <taxon>Metazoa</taxon>
        <taxon>Ecdysozoa</taxon>
        <taxon>Arthropoda</taxon>
        <taxon>Chelicerata</taxon>
        <taxon>Arachnida</taxon>
        <taxon>Acari</taxon>
        <taxon>Acariformes</taxon>
        <taxon>Sarcoptiformes</taxon>
        <taxon>Astigmata</taxon>
        <taxon>Psoroptidia</taxon>
        <taxon>Analgoidea</taxon>
        <taxon>Pyroglyphidae</taxon>
        <taxon>Dermatophagoidinae</taxon>
        <taxon>Dermatophagoides</taxon>
    </lineage>
</organism>
<gene>
    <name evidence="2" type="ORF">DERF_010454</name>
</gene>
<evidence type="ECO:0000313" key="2">
    <source>
        <dbReference type="EMBL" id="KAH9512042.1"/>
    </source>
</evidence>
<accession>A0A922HW60</accession>
<evidence type="ECO:0000313" key="3">
    <source>
        <dbReference type="Proteomes" id="UP000790347"/>
    </source>
</evidence>
<reference evidence="2" key="1">
    <citation type="submission" date="2013-05" db="EMBL/GenBank/DDBJ databases">
        <authorList>
            <person name="Yim A.K.Y."/>
            <person name="Chan T.F."/>
            <person name="Ji K.M."/>
            <person name="Liu X.Y."/>
            <person name="Zhou J.W."/>
            <person name="Li R.Q."/>
            <person name="Yang K.Y."/>
            <person name="Li J."/>
            <person name="Li M."/>
            <person name="Law P.T.W."/>
            <person name="Wu Y.L."/>
            <person name="Cai Z.L."/>
            <person name="Qin H."/>
            <person name="Bao Y."/>
            <person name="Leung R.K.K."/>
            <person name="Ng P.K.S."/>
            <person name="Zou J."/>
            <person name="Zhong X.J."/>
            <person name="Ran P.X."/>
            <person name="Zhong N.S."/>
            <person name="Liu Z.G."/>
            <person name="Tsui S.K.W."/>
        </authorList>
    </citation>
    <scope>NUCLEOTIDE SEQUENCE</scope>
    <source>
        <strain evidence="2">Derf</strain>
        <tissue evidence="2">Whole organism</tissue>
    </source>
</reference>
<keyword evidence="1" id="KW-0812">Transmembrane</keyword>
<dbReference type="EMBL" id="ASGP02000004">
    <property type="protein sequence ID" value="KAH9512042.1"/>
    <property type="molecule type" value="Genomic_DNA"/>
</dbReference>
<sequence>MIKEKKFYTPFVHEYSLLQTHKYTQFTPLMRIKIFDYNIQQHHHHVLIVCSESLFDAYTFHIYDGSLLHNLNIFIILWICLLFFGRVSGSQN</sequence>
<proteinExistence type="predicted"/>
<protein>
    <submittedName>
        <fullName evidence="2">Uncharacterized protein</fullName>
    </submittedName>
</protein>
<dbReference type="Proteomes" id="UP000790347">
    <property type="component" value="Unassembled WGS sequence"/>
</dbReference>